<feature type="compositionally biased region" description="Pro residues" evidence="1">
    <location>
        <begin position="151"/>
        <end position="165"/>
    </location>
</feature>
<feature type="compositionally biased region" description="Low complexity" evidence="1">
    <location>
        <begin position="134"/>
        <end position="150"/>
    </location>
</feature>
<feature type="compositionally biased region" description="Basic and acidic residues" evidence="1">
    <location>
        <begin position="248"/>
        <end position="258"/>
    </location>
</feature>
<evidence type="ECO:0000256" key="1">
    <source>
        <dbReference type="SAM" id="MobiDB-lite"/>
    </source>
</evidence>
<feature type="compositionally biased region" description="Polar residues" evidence="1">
    <location>
        <begin position="270"/>
        <end position="308"/>
    </location>
</feature>
<feature type="compositionally biased region" description="Polar residues" evidence="1">
    <location>
        <begin position="383"/>
        <end position="393"/>
    </location>
</feature>
<comment type="caution">
    <text evidence="2">The sequence shown here is derived from an EMBL/GenBank/DDBJ whole genome shotgun (WGS) entry which is preliminary data.</text>
</comment>
<feature type="compositionally biased region" description="Pro residues" evidence="1">
    <location>
        <begin position="44"/>
        <end position="55"/>
    </location>
</feature>
<feature type="compositionally biased region" description="Pro residues" evidence="1">
    <location>
        <begin position="92"/>
        <end position="105"/>
    </location>
</feature>
<dbReference type="STRING" id="363999.A0A439DFG8"/>
<dbReference type="AlphaFoldDB" id="A0A439DFG8"/>
<reference evidence="2 3" key="1">
    <citation type="submission" date="2018-12" db="EMBL/GenBank/DDBJ databases">
        <title>Draft genome sequence of Xylaria grammica IHI A82.</title>
        <authorList>
            <person name="Buettner E."/>
            <person name="Kellner H."/>
        </authorList>
    </citation>
    <scope>NUCLEOTIDE SEQUENCE [LARGE SCALE GENOMIC DNA]</scope>
    <source>
        <strain evidence="2 3">IHI A82</strain>
    </source>
</reference>
<feature type="compositionally biased region" description="Low complexity" evidence="1">
    <location>
        <begin position="332"/>
        <end position="346"/>
    </location>
</feature>
<gene>
    <name evidence="2" type="ORF">EKO27_g1946</name>
</gene>
<dbReference type="EMBL" id="RYZI01000033">
    <property type="protein sequence ID" value="RWA13152.1"/>
    <property type="molecule type" value="Genomic_DNA"/>
</dbReference>
<accession>A0A439DFG8</accession>
<sequence>MSHSTSNEQPPPLPPRSPRPPVTESFAPPPPGLPPRTSAVPLGPVGPPPPLPPRPSGYESRTPSGSTTPLAHPPSTTYFQPSSATQATSHFPLPPPPPLGPPPPYTASAADVPLSPYHQPYPEKPTAPDASNHSFSSSPVSGLSSPTWTRLPPPPPGPPPQPSPHLSPRIPEYSPSSSRPLSPNGAPVVLPASQPSPDPNKHQDDTLGISQTHNNNFQAPTPPDGKPYTHHPPTTTLGPSPGTSTTSHSEKPSLEEHGASTPFSGAPLNQEPNSKTTPSHGNSDTVSPHISLSTQHPPLEASFQSLQISSVPPVPPKAPLAPSIAQNHPGESAASASGSHSSYSHSVYQTQAHPNHDPPGSTSSPIPTPQPALVNHPAPPQNLVPQTHPTSQRRPAPRAVTSCIDIPMTFSTDWYWHPEAAEYLICSRCYVDNIHASKYQDDFQSARFSDGKPRICRFSKPRMKDYLYKEALVSGSLRAAVDWMQKRSAIPDCKGVDGVKGASARGITWYIARSNEIPNFLSCQACYEDKLMTNQFVHHFGVHTESQPADALWACDMPIPFIEREYEEKGKNDDWQGFVVEAKARIAAQPCPQGKRVVPYGRNWFVPKAGPQGLVLCAMCYCDHVIHSGEESKWQIAQGLTRSADHRVSCARGVFNIRILMAHAHEKKDFALFWNTIDKLDREKACDDGGIVDGVWYTLPSDPKEFGVCGACYVGILEPLGVARFWVRKQGVPPGAKLHCCFNIGHPKLSKFVPRLLEMYFTLDPTALDEYASVYAAIPQCPRDEDKPNRHWYGWKDCTICPECYLDYARHSPLDKLMELRDTSLEENHMCEMYSPRMRKLYAECGSTSPPNLKRLLEHSAQRRQVYAETVPQIRTILSQQRMALEQQKFLNTMSTHYNVMGQLEQITYGTPYLYSAPGVGSGFANMNALQGAAYGQQAMGVAAGIGGGHILAVQQLEHRWRAVE</sequence>
<feature type="compositionally biased region" description="Polar residues" evidence="1">
    <location>
        <begin position="59"/>
        <end position="89"/>
    </location>
</feature>
<organism evidence="2 3">
    <name type="scientific">Xylaria grammica</name>
    <dbReference type="NCBI Taxonomy" id="363999"/>
    <lineage>
        <taxon>Eukaryota</taxon>
        <taxon>Fungi</taxon>
        <taxon>Dikarya</taxon>
        <taxon>Ascomycota</taxon>
        <taxon>Pezizomycotina</taxon>
        <taxon>Sordariomycetes</taxon>
        <taxon>Xylariomycetidae</taxon>
        <taxon>Xylariales</taxon>
        <taxon>Xylariaceae</taxon>
        <taxon>Xylaria</taxon>
    </lineage>
</organism>
<feature type="region of interest" description="Disordered" evidence="1">
    <location>
        <begin position="1"/>
        <end position="398"/>
    </location>
</feature>
<feature type="compositionally biased region" description="Low complexity" evidence="1">
    <location>
        <begin position="231"/>
        <end position="247"/>
    </location>
</feature>
<evidence type="ECO:0000313" key="2">
    <source>
        <dbReference type="EMBL" id="RWA13152.1"/>
    </source>
</evidence>
<feature type="compositionally biased region" description="Pro residues" evidence="1">
    <location>
        <begin position="9"/>
        <end position="34"/>
    </location>
</feature>
<keyword evidence="3" id="KW-1185">Reference proteome</keyword>
<dbReference type="Proteomes" id="UP000286045">
    <property type="component" value="Unassembled WGS sequence"/>
</dbReference>
<protein>
    <submittedName>
        <fullName evidence="2">Uncharacterized protein</fullName>
    </submittedName>
</protein>
<proteinExistence type="predicted"/>
<name>A0A439DFG8_9PEZI</name>
<feature type="compositionally biased region" description="Polar residues" evidence="1">
    <location>
        <begin position="208"/>
        <end position="219"/>
    </location>
</feature>
<evidence type="ECO:0000313" key="3">
    <source>
        <dbReference type="Proteomes" id="UP000286045"/>
    </source>
</evidence>